<feature type="domain" description="BppU N-terminal" evidence="2">
    <location>
        <begin position="18"/>
        <end position="146"/>
    </location>
</feature>
<evidence type="ECO:0000313" key="3">
    <source>
        <dbReference type="EMBL" id="MDT2370632.1"/>
    </source>
</evidence>
<dbReference type="Pfam" id="PF10651">
    <property type="entry name" value="BppU_N"/>
    <property type="match status" value="1"/>
</dbReference>
<evidence type="ECO:0000256" key="1">
    <source>
        <dbReference type="SAM" id="Coils"/>
    </source>
</evidence>
<evidence type="ECO:0000313" key="4">
    <source>
        <dbReference type="Proteomes" id="UP001260956"/>
    </source>
</evidence>
<dbReference type="AlphaFoldDB" id="A0AAW8RKM2"/>
<dbReference type="InterPro" id="IPR036708">
    <property type="entry name" value="BipD-like_sf"/>
</dbReference>
<dbReference type="Gene3D" id="2.60.40.3350">
    <property type="match status" value="1"/>
</dbReference>
<comment type="caution">
    <text evidence="3">The sequence shown here is derived from an EMBL/GenBank/DDBJ whole genome shotgun (WGS) entry which is preliminary data.</text>
</comment>
<dbReference type="Gene3D" id="1.20.1710.10">
    <property type="entry name" value="IpaD-like"/>
    <property type="match status" value="1"/>
</dbReference>
<feature type="coiled-coil region" evidence="1">
    <location>
        <begin position="128"/>
        <end position="205"/>
    </location>
</feature>
<proteinExistence type="predicted"/>
<dbReference type="Proteomes" id="UP001260956">
    <property type="component" value="Unassembled WGS sequence"/>
</dbReference>
<evidence type="ECO:0000259" key="2">
    <source>
        <dbReference type="Pfam" id="PF10651"/>
    </source>
</evidence>
<dbReference type="InterPro" id="IPR018913">
    <property type="entry name" value="BppU_N"/>
</dbReference>
<keyword evidence="1" id="KW-0175">Coiled coil</keyword>
<dbReference type="EMBL" id="JARPTX010000040">
    <property type="protein sequence ID" value="MDT2370632.1"/>
    <property type="molecule type" value="Genomic_DNA"/>
</dbReference>
<reference evidence="3" key="1">
    <citation type="submission" date="2023-03" db="EMBL/GenBank/DDBJ databases">
        <authorList>
            <person name="Shen W."/>
            <person name="Cai J."/>
        </authorList>
    </citation>
    <scope>NUCLEOTIDE SEQUENCE</scope>
    <source>
        <strain evidence="3">B1010-2</strain>
    </source>
</reference>
<sequence length="757" mass="83388">MTNKVLNLDFSKDPIMMPVIIYGRVGDDNSQTVTVNVTKRNEIFDLTGGSLTFEGVTKGGTTQVFDSDNISTTAEGLKKGTFDYTFPNAAFAVEGKYERAYFSFVKDGKRDTTSSFEIIVFGNADIDAEEAETIITEYNKLIEQLHELYQQTIDKVTGEYDQFHQQITKKMNEMETVIQNANADLTALKTKVDEIKQIIENLDNLYVMYSNSIDFGDYDYSGNPNLMIPLKASSFYTQSGVTIEDSGDALKVTFTKTDGAAFLESMKNVPALLPDTQYTLSADVTVMEGYTGKLENLRLGYRKSPNGTIILPLTGKDASVGQKTRIYTTANSSAATDPSKFDRMYFTINTTSTEPFVGTVLIENIKVEQGTNATPYQPNLLDDPYWLGKAPLGENIANKDVQFPITTTEYSVYSKANVEDYKVNQKYVLTMKATKPAIQRFIAYLNGGTIKAADLYPVEGLTDTWQGEFTVTQASIDAGALRTLAVYQFPSETKGTVKIEWIKLEKGNIRTPNIGEYKYRGTGMRDSNNPYDYVWDIEPSYVENNLATDIKVAEITGKANNYTDGKVAQVNSNLLTVINTLEKRVSTNSNNILDNTTKIGANTSSINTIRKSMPLFAVYGEGTDLSDVPTGTKLPIGALIATDFAHTASDLPYTISSDGNTLTATRNCVLLFEGSVKLHGNNTIKYAYVKIRKNGSDTNFANVGSSAALNYMTAQAGQYVHTLVTGDKVEFTVALDTAGKLFHTQLLSLKISEIKPV</sequence>
<gene>
    <name evidence="3" type="ORF">P6Z85_10815</name>
</gene>
<organism evidence="3 4">
    <name type="scientific">Enterococcus faecium</name>
    <name type="common">Streptococcus faecium</name>
    <dbReference type="NCBI Taxonomy" id="1352"/>
    <lineage>
        <taxon>Bacteria</taxon>
        <taxon>Bacillati</taxon>
        <taxon>Bacillota</taxon>
        <taxon>Bacilli</taxon>
        <taxon>Lactobacillales</taxon>
        <taxon>Enterococcaceae</taxon>
        <taxon>Enterococcus</taxon>
    </lineage>
</organism>
<dbReference type="RefSeq" id="WP_272018949.1">
    <property type="nucleotide sequence ID" value="NZ_CP116520.1"/>
</dbReference>
<protein>
    <submittedName>
        <fullName evidence="3">BppU family phage baseplate upper protein</fullName>
    </submittedName>
</protein>
<name>A0AAW8RKM2_ENTFC</name>
<accession>A0AAW8RKM2</accession>